<dbReference type="InterPro" id="IPR015422">
    <property type="entry name" value="PyrdxlP-dep_Trfase_small"/>
</dbReference>
<keyword evidence="5" id="KW-1185">Reference proteome</keyword>
<organism evidence="4 5">
    <name type="scientific">Pseudodesulfovibrio profundus</name>
    <dbReference type="NCBI Taxonomy" id="57320"/>
    <lineage>
        <taxon>Bacteria</taxon>
        <taxon>Pseudomonadati</taxon>
        <taxon>Thermodesulfobacteriota</taxon>
        <taxon>Desulfovibrionia</taxon>
        <taxon>Desulfovibrionales</taxon>
        <taxon>Desulfovibrionaceae</taxon>
    </lineage>
</organism>
<dbReference type="PANTHER" id="PTHR13693">
    <property type="entry name" value="CLASS II AMINOTRANSFERASE/8-AMINO-7-OXONONANOATE SYNTHASE"/>
    <property type="match status" value="1"/>
</dbReference>
<accession>A0A2C8FBA5</accession>
<dbReference type="SUPFAM" id="SSF53383">
    <property type="entry name" value="PLP-dependent transferases"/>
    <property type="match status" value="1"/>
</dbReference>
<protein>
    <submittedName>
        <fullName evidence="4">Glycine C-acetyltransferase</fullName>
    </submittedName>
</protein>
<dbReference type="InterPro" id="IPR004839">
    <property type="entry name" value="Aminotransferase_I/II_large"/>
</dbReference>
<dbReference type="InterPro" id="IPR050087">
    <property type="entry name" value="AON_synthase_class-II"/>
</dbReference>
<reference evidence="5" key="1">
    <citation type="submission" date="2017-09" db="EMBL/GenBank/DDBJ databases">
        <authorList>
            <person name="Regsiter A."/>
            <person name="William W."/>
        </authorList>
    </citation>
    <scope>NUCLEOTIDE SEQUENCE [LARGE SCALE GENOMIC DNA]</scope>
    <source>
        <strain evidence="5">500-1</strain>
    </source>
</reference>
<comment type="cofactor">
    <cofactor evidence="1">
        <name>pyridoxal 5'-phosphate</name>
        <dbReference type="ChEBI" id="CHEBI:597326"/>
    </cofactor>
</comment>
<name>A0A2C8FBA5_9BACT</name>
<dbReference type="Proteomes" id="UP000219215">
    <property type="component" value="Chromosome DPRO"/>
</dbReference>
<dbReference type="OrthoDB" id="9807157at2"/>
<dbReference type="Gene3D" id="3.90.1150.10">
    <property type="entry name" value="Aspartate Aminotransferase, domain 1"/>
    <property type="match status" value="1"/>
</dbReference>
<dbReference type="AlphaFoldDB" id="A0A2C8FBA5"/>
<evidence type="ECO:0000256" key="2">
    <source>
        <dbReference type="ARBA" id="ARBA00022679"/>
    </source>
</evidence>
<dbReference type="KEGG" id="pprf:DPRO_3148"/>
<dbReference type="InterPro" id="IPR015424">
    <property type="entry name" value="PyrdxlP-dep_Trfase"/>
</dbReference>
<evidence type="ECO:0000313" key="5">
    <source>
        <dbReference type="Proteomes" id="UP000219215"/>
    </source>
</evidence>
<sequence length="457" mass="50211">MTDKKQFSRLSSKAKNSLIAQMAQRKGGDSTSPARTIKSEALDIPDSLCDFRQLPGYKELMIHQTIANQAGIMEPYFQCHDGLAKDFTKIDGEEYLNFSTYDYLGLNGCERLNKVACDAVNKYGTSASASRLVSGERPPHRRLEKGLAEFYQVEDALAFVSGHATNIWTLAQLLNRNDMVVYDALSHNSIIHGAKISGATRRSFPHNDYDALEKELKKHRAAHKRVIIVSEGVFSMDGDLPDLPRLVELKKRFKCFLMIDEAHSLGVLGKSGRGVAEHFGIDFNDVDIWMGTLSKSLCGCGGYIAGQKALIDYLKYSAPGFVYSVGMSPALAATAAEALQVLVEEPERPARIQELGAFFKAEAERLGLDTGLGEGFAVMPIVVGNSLVAGLLSTAMFRRKINVLPIIYPAVEDSAARLRFFLSYSHSKEQITEALEVVAEELPKVRNLATTFSGETA</sequence>
<keyword evidence="2 4" id="KW-0808">Transferase</keyword>
<dbReference type="PANTHER" id="PTHR13693:SF3">
    <property type="entry name" value="LD36009P"/>
    <property type="match status" value="1"/>
</dbReference>
<gene>
    <name evidence="4" type="ORF">DPRO_3148</name>
</gene>
<dbReference type="GO" id="GO:0016740">
    <property type="term" value="F:transferase activity"/>
    <property type="evidence" value="ECO:0007669"/>
    <property type="project" value="UniProtKB-KW"/>
</dbReference>
<dbReference type="GO" id="GO:0030170">
    <property type="term" value="F:pyridoxal phosphate binding"/>
    <property type="evidence" value="ECO:0007669"/>
    <property type="project" value="InterPro"/>
</dbReference>
<dbReference type="EMBL" id="LT907975">
    <property type="protein sequence ID" value="SOB60060.1"/>
    <property type="molecule type" value="Genomic_DNA"/>
</dbReference>
<dbReference type="RefSeq" id="WP_097012837.1">
    <property type="nucleotide sequence ID" value="NZ_LT907975.1"/>
</dbReference>
<evidence type="ECO:0000256" key="1">
    <source>
        <dbReference type="ARBA" id="ARBA00001933"/>
    </source>
</evidence>
<dbReference type="CDD" id="cd06454">
    <property type="entry name" value="KBL_like"/>
    <property type="match status" value="1"/>
</dbReference>
<evidence type="ECO:0000259" key="3">
    <source>
        <dbReference type="Pfam" id="PF00155"/>
    </source>
</evidence>
<dbReference type="Gene3D" id="3.40.640.10">
    <property type="entry name" value="Type I PLP-dependent aspartate aminotransferase-like (Major domain)"/>
    <property type="match status" value="1"/>
</dbReference>
<dbReference type="Pfam" id="PF00155">
    <property type="entry name" value="Aminotran_1_2"/>
    <property type="match status" value="1"/>
</dbReference>
<proteinExistence type="predicted"/>
<evidence type="ECO:0000313" key="4">
    <source>
        <dbReference type="EMBL" id="SOB60060.1"/>
    </source>
</evidence>
<dbReference type="InterPro" id="IPR015421">
    <property type="entry name" value="PyrdxlP-dep_Trfase_major"/>
</dbReference>
<feature type="domain" description="Aminotransferase class I/classII large" evidence="3">
    <location>
        <begin position="94"/>
        <end position="437"/>
    </location>
</feature>